<dbReference type="Pfam" id="PF08530">
    <property type="entry name" value="PepX_C"/>
    <property type="match status" value="1"/>
</dbReference>
<dbReference type="PROSITE" id="PS00211">
    <property type="entry name" value="ABC_TRANSPORTER_1"/>
    <property type="match status" value="1"/>
</dbReference>
<dbReference type="PANTHER" id="PTHR43335:SF4">
    <property type="entry name" value="ABC TRANSPORTER, ATP-BINDING PROTEIN"/>
    <property type="match status" value="1"/>
</dbReference>
<dbReference type="GO" id="GO:0016787">
    <property type="term" value="F:hydrolase activity"/>
    <property type="evidence" value="ECO:0007669"/>
    <property type="project" value="UniProtKB-KW"/>
</dbReference>
<dbReference type="SMART" id="SM00382">
    <property type="entry name" value="AAA"/>
    <property type="match status" value="1"/>
</dbReference>
<dbReference type="Gene3D" id="2.60.120.260">
    <property type="entry name" value="Galactose-binding domain-like"/>
    <property type="match status" value="1"/>
</dbReference>
<sequence>MPRIPLPHTRRARVLTLAAVVVVLAAAGLFWVSSGRQSAPVATQDAVLDVPAAPGSAARVHLDTTLYLPSRTPAPAILLAHGFGADKTSVADQAQELTRSGFVVLTYSARGFGHSSGQISLNDPDFEVADASRLIDYLGTRPEVRQDGPDDPRVGVTGASYGGALALMVAGADRRVDAIAPVITYNDLAQSLVPNGVFKRNWAALLFSAGASVSAGSSGGNPALGNDAPEPGQETTGSGSGGAGGGGSSTAGAAAGAPAQAPPDQPAAGGGCGRFTAEICQAYVELATTGAASPRTLALLHRLSPDSVTGNIKVPTLLVQGENDTLFGLDQAEANARQISAAGGRVQQIWYAGGHDGGKPGPQLRGKIGDWLRYQLTAEGTDPVSGFPYDVQGTLRASGTPSVRVVEASDATPKPESLLLAGNEQTIMNPPGGVPAAVSGLPGLNWLAGSSRVTGLFGVDPPGQTARFTSAPLGSQVLVAGAPSLRLRVSGSAPEAVLFVKFYDVSPDRNLSLPANQVMPVRVALPPGGGAVEVPVTLAGIVRPVESGHMVQIAVTTTDQGYATPTAPASYRVSLVGDLTVPTMPGHAVGNGWPVGDLLGIAGFLAAALAVAVAGGIRRRRAHGVDPALTEVPLVIDGLTKAYPGGLTAVKQLSFRVEPGQVLGLLGPNGAGKTTTLRMLMGLITPTAGEIRVFGHRVRPGAPVLSRIGSFVEGSGFLPHLSGETNLLMYWEATGRPREKARLAEALEIAGLGDAIHRKVRTYSQGMRQRLAIAQAMLGLPELLVLDEPTNGLDPPQIHQMREVLRRYAATGRTVLVSSHLLAEVEQTCTHVVVMHRGALVAAGEVADIAAAGGEATFRVDSPGTAADTLRTFTGVSNVDIEGPLVHADLDGMPRADAVAALVRAGVAVEQAGPRRRLEDAFLRLVGEDG</sequence>
<dbReference type="PANTHER" id="PTHR43335">
    <property type="entry name" value="ABC TRANSPORTER, ATP-BINDING PROTEIN"/>
    <property type="match status" value="1"/>
</dbReference>
<evidence type="ECO:0000256" key="7">
    <source>
        <dbReference type="SAM" id="Phobius"/>
    </source>
</evidence>
<feature type="region of interest" description="Disordered" evidence="6">
    <location>
        <begin position="217"/>
        <end position="270"/>
    </location>
</feature>
<dbReference type="InterPro" id="IPR029058">
    <property type="entry name" value="AB_hydrolase_fold"/>
</dbReference>
<feature type="domain" description="ABC transporter" evidence="8">
    <location>
        <begin position="634"/>
        <end position="862"/>
    </location>
</feature>
<feature type="transmembrane region" description="Helical" evidence="7">
    <location>
        <begin position="12"/>
        <end position="32"/>
    </location>
</feature>
<keyword evidence="3" id="KW-0547">Nucleotide-binding</keyword>
<organism evidence="9 10">
    <name type="scientific">Amycolatopsis pigmentata</name>
    <dbReference type="NCBI Taxonomy" id="450801"/>
    <lineage>
        <taxon>Bacteria</taxon>
        <taxon>Bacillati</taxon>
        <taxon>Actinomycetota</taxon>
        <taxon>Actinomycetes</taxon>
        <taxon>Pseudonocardiales</taxon>
        <taxon>Pseudonocardiaceae</taxon>
        <taxon>Amycolatopsis</taxon>
    </lineage>
</organism>
<keyword evidence="7" id="KW-1133">Transmembrane helix</keyword>
<dbReference type="InterPro" id="IPR003593">
    <property type="entry name" value="AAA+_ATPase"/>
</dbReference>
<gene>
    <name evidence="9" type="ORF">ACFSXZ_39810</name>
</gene>
<dbReference type="EMBL" id="JBHUKR010000029">
    <property type="protein sequence ID" value="MFD2422488.1"/>
    <property type="molecule type" value="Genomic_DNA"/>
</dbReference>
<evidence type="ECO:0000256" key="1">
    <source>
        <dbReference type="ARBA" id="ARBA00005417"/>
    </source>
</evidence>
<dbReference type="Gene3D" id="3.40.50.300">
    <property type="entry name" value="P-loop containing nucleotide triphosphate hydrolases"/>
    <property type="match status" value="1"/>
</dbReference>
<dbReference type="InterPro" id="IPR027417">
    <property type="entry name" value="P-loop_NTPase"/>
</dbReference>
<dbReference type="Proteomes" id="UP001597417">
    <property type="component" value="Unassembled WGS sequence"/>
</dbReference>
<dbReference type="RefSeq" id="WP_378271582.1">
    <property type="nucleotide sequence ID" value="NZ_JBHUKR010000029.1"/>
</dbReference>
<keyword evidence="4 9" id="KW-0378">Hydrolase</keyword>
<accession>A0ABW5G661</accession>
<evidence type="ECO:0000313" key="9">
    <source>
        <dbReference type="EMBL" id="MFD2422488.1"/>
    </source>
</evidence>
<dbReference type="Pfam" id="PF00005">
    <property type="entry name" value="ABC_tran"/>
    <property type="match status" value="1"/>
</dbReference>
<dbReference type="InterPro" id="IPR000383">
    <property type="entry name" value="Xaa-Pro-like_dom"/>
</dbReference>
<evidence type="ECO:0000256" key="6">
    <source>
        <dbReference type="SAM" id="MobiDB-lite"/>
    </source>
</evidence>
<dbReference type="SUPFAM" id="SSF49785">
    <property type="entry name" value="Galactose-binding domain-like"/>
    <property type="match status" value="1"/>
</dbReference>
<keyword evidence="2" id="KW-0813">Transport</keyword>
<dbReference type="SUPFAM" id="SSF52540">
    <property type="entry name" value="P-loop containing nucleoside triphosphate hydrolases"/>
    <property type="match status" value="1"/>
</dbReference>
<feature type="compositionally biased region" description="Gly residues" evidence="6">
    <location>
        <begin position="238"/>
        <end position="249"/>
    </location>
</feature>
<dbReference type="SMART" id="SM00939">
    <property type="entry name" value="PepX_C"/>
    <property type="match status" value="1"/>
</dbReference>
<evidence type="ECO:0000256" key="2">
    <source>
        <dbReference type="ARBA" id="ARBA00022448"/>
    </source>
</evidence>
<comment type="similarity">
    <text evidence="1">Belongs to the ABC transporter superfamily.</text>
</comment>
<protein>
    <submittedName>
        <fullName evidence="9">Alpha/beta fold hydrolase</fullName>
    </submittedName>
</protein>
<feature type="compositionally biased region" description="Low complexity" evidence="6">
    <location>
        <begin position="250"/>
        <end position="259"/>
    </location>
</feature>
<comment type="caution">
    <text evidence="9">The sequence shown here is derived from an EMBL/GenBank/DDBJ whole genome shotgun (WGS) entry which is preliminary data.</text>
</comment>
<evidence type="ECO:0000256" key="3">
    <source>
        <dbReference type="ARBA" id="ARBA00022741"/>
    </source>
</evidence>
<keyword evidence="5" id="KW-0067">ATP-binding</keyword>
<evidence type="ECO:0000256" key="5">
    <source>
        <dbReference type="ARBA" id="ARBA00022840"/>
    </source>
</evidence>
<dbReference type="Pfam" id="PF02129">
    <property type="entry name" value="Peptidase_S15"/>
    <property type="match status" value="1"/>
</dbReference>
<name>A0ABW5G661_9PSEU</name>
<dbReference type="InterPro" id="IPR013736">
    <property type="entry name" value="Xaa-Pro_dipept_C"/>
</dbReference>
<evidence type="ECO:0000256" key="4">
    <source>
        <dbReference type="ARBA" id="ARBA00022801"/>
    </source>
</evidence>
<dbReference type="SUPFAM" id="SSF53474">
    <property type="entry name" value="alpha/beta-Hydrolases"/>
    <property type="match status" value="1"/>
</dbReference>
<reference evidence="10" key="1">
    <citation type="journal article" date="2019" name="Int. J. Syst. Evol. Microbiol.">
        <title>The Global Catalogue of Microorganisms (GCM) 10K type strain sequencing project: providing services to taxonomists for standard genome sequencing and annotation.</title>
        <authorList>
            <consortium name="The Broad Institute Genomics Platform"/>
            <consortium name="The Broad Institute Genome Sequencing Center for Infectious Disease"/>
            <person name="Wu L."/>
            <person name="Ma J."/>
        </authorList>
    </citation>
    <scope>NUCLEOTIDE SEQUENCE [LARGE SCALE GENOMIC DNA]</scope>
    <source>
        <strain evidence="10">CGMCC 4.7645</strain>
    </source>
</reference>
<keyword evidence="7" id="KW-0812">Transmembrane</keyword>
<dbReference type="Gene3D" id="3.40.50.1820">
    <property type="entry name" value="alpha/beta hydrolase"/>
    <property type="match status" value="2"/>
</dbReference>
<dbReference type="InterPro" id="IPR017871">
    <property type="entry name" value="ABC_transporter-like_CS"/>
</dbReference>
<evidence type="ECO:0000259" key="8">
    <source>
        <dbReference type="PROSITE" id="PS50893"/>
    </source>
</evidence>
<keyword evidence="10" id="KW-1185">Reference proteome</keyword>
<evidence type="ECO:0000313" key="10">
    <source>
        <dbReference type="Proteomes" id="UP001597417"/>
    </source>
</evidence>
<dbReference type="InterPro" id="IPR008979">
    <property type="entry name" value="Galactose-bd-like_sf"/>
</dbReference>
<dbReference type="InterPro" id="IPR003439">
    <property type="entry name" value="ABC_transporter-like_ATP-bd"/>
</dbReference>
<proteinExistence type="inferred from homology"/>
<dbReference type="PROSITE" id="PS50893">
    <property type="entry name" value="ABC_TRANSPORTER_2"/>
    <property type="match status" value="1"/>
</dbReference>
<keyword evidence="7" id="KW-0472">Membrane</keyword>